<keyword evidence="2" id="KW-0964">Secreted</keyword>
<feature type="domain" description="Gram-positive cocci surface proteins LPxTG" evidence="9">
    <location>
        <begin position="840"/>
        <end position="876"/>
    </location>
</feature>
<comment type="caution">
    <text evidence="10">The sequence shown here is derived from an EMBL/GenBank/DDBJ whole genome shotgun (WGS) entry which is preliminary data.</text>
</comment>
<dbReference type="NCBIfam" id="TIGR04320">
    <property type="entry name" value="Surf_Exclu_PgrA"/>
    <property type="match status" value="1"/>
</dbReference>
<name>A0A1V9RIC5_9LACO</name>
<dbReference type="InterPro" id="IPR019931">
    <property type="entry name" value="LPXTG_anchor"/>
</dbReference>
<dbReference type="InterPro" id="IPR027607">
    <property type="entry name" value="Surf_Exclu_SEC10/PgrA"/>
</dbReference>
<proteinExistence type="predicted"/>
<evidence type="ECO:0000256" key="1">
    <source>
        <dbReference type="ARBA" id="ARBA00022512"/>
    </source>
</evidence>
<evidence type="ECO:0000259" key="9">
    <source>
        <dbReference type="PROSITE" id="PS50847"/>
    </source>
</evidence>
<evidence type="ECO:0000256" key="6">
    <source>
        <dbReference type="SAM" id="MobiDB-lite"/>
    </source>
</evidence>
<evidence type="ECO:0000256" key="3">
    <source>
        <dbReference type="ARBA" id="ARBA00022729"/>
    </source>
</evidence>
<keyword evidence="7" id="KW-1133">Transmembrane helix</keyword>
<keyword evidence="1" id="KW-0134">Cell wall</keyword>
<dbReference type="NCBIfam" id="TIGR01167">
    <property type="entry name" value="LPXTG_anchor"/>
    <property type="match status" value="1"/>
</dbReference>
<evidence type="ECO:0000256" key="2">
    <source>
        <dbReference type="ARBA" id="ARBA00022525"/>
    </source>
</evidence>
<organism evidence="10 11">
    <name type="scientific">Ligilactobacillus salivarius</name>
    <dbReference type="NCBI Taxonomy" id="1624"/>
    <lineage>
        <taxon>Bacteria</taxon>
        <taxon>Bacillati</taxon>
        <taxon>Bacillota</taxon>
        <taxon>Bacilli</taxon>
        <taxon>Lactobacillales</taxon>
        <taxon>Lactobacillaceae</taxon>
        <taxon>Ligilactobacillus</taxon>
    </lineage>
</organism>
<feature type="region of interest" description="Disordered" evidence="6">
    <location>
        <begin position="69"/>
        <end position="90"/>
    </location>
</feature>
<gene>
    <name evidence="10" type="ORF">B6U56_00200</name>
</gene>
<dbReference type="Gene3D" id="1.20.120.330">
    <property type="entry name" value="Nucleotidyltransferases domain 2"/>
    <property type="match status" value="1"/>
</dbReference>
<dbReference type="Proteomes" id="UP000192575">
    <property type="component" value="Unassembled WGS sequence"/>
</dbReference>
<keyword evidence="5" id="KW-0175">Coiled coil</keyword>
<reference evidence="10 11" key="1">
    <citation type="submission" date="2017-03" db="EMBL/GenBank/DDBJ databases">
        <title>Phylogenomics and comparative genomics of Lactobacillus salivarius, a mammalian gut commensal.</title>
        <authorList>
            <person name="Harris H.M."/>
        </authorList>
    </citation>
    <scope>NUCLEOTIDE SEQUENCE [LARGE SCALE GENOMIC DNA]</scope>
    <source>
        <strain evidence="10 11">JCM 1047</strain>
    </source>
</reference>
<evidence type="ECO:0000313" key="11">
    <source>
        <dbReference type="Proteomes" id="UP000192575"/>
    </source>
</evidence>
<keyword evidence="4" id="KW-0572">Peptidoglycan-anchor</keyword>
<sequence length="876" mass="95650">MEKMMKKVAIATTIASAVGVNAVIDNTAKADSVTPTQAKTQTKTDQVQANVDTAKQDLDLASTNVKEAQSKVDSATQANQSANKDVTEKNQVASDAQVALDQAKTEQTIAENKVKDAQKVIESANSETTKTEIADKTNQLNELKQKQTQITNNLSNVQAIQGQKENQNNKAQSELSQAQSTYNQAEKKVNDLRAKLDANNIDNLTNDKTKAEAKVNKIQSELDMANKANKDKAQAVEAATKKVNDATVAAAQAKANLDKSQSELAKAQAALAALENSKTEVLNIIQVPKGYTLEGLKAASEDNNATFEAISESGIDLNKKFNYSQADVNEKVDYQHLTHEQLVEINKYAISLINQMREHFGLKDLILNEEGLKITKTIADGYQAKRESIMKGNSHDKELLDKRAENIGSSSVYDTVRTNIPAMQVKAAKDVSYREYNSNYISISTMADLKANIYTAILALFFDDSRSNYGHALSFLNKHYKYVAVAPSVIDGRVDNYPGYGNAYINFLDWHFVFPGYTTWNDGKYTYYSGNENDKLNPAQDIDLSKATVDTTAAKAELDKKQEAYNAAKTENDKAVATLNTAEAELAKVSKTSDVKTLQSNLAQAKQELKDINNKLANAEQNGTTLKQELQAANKAKDEALKNLQAKQVDADKANKELLAANAKVNAAQKVVDELNAKVVAVQKELTELNDLVNKGNAAKAELNSLQGKVAAAKENVSEAQKVLDKANEELNLAKVEASQTAQALDKAKTELDQAVAKQQAALDNYNKALNSQKISQEVDRNIQKQTEEKKENKADSGKKSEFTSNKVIKEAKTNVKEANTFKKQHVSVSKASVLPATQLPQTGNKTENQSVWGLVSLAIAGILGLVGYNKQKKNN</sequence>
<dbReference type="RefSeq" id="WP_081533350.1">
    <property type="nucleotide sequence ID" value="NZ_NBEF01000002.1"/>
</dbReference>
<evidence type="ECO:0000256" key="5">
    <source>
        <dbReference type="SAM" id="Coils"/>
    </source>
</evidence>
<evidence type="ECO:0000256" key="4">
    <source>
        <dbReference type="ARBA" id="ARBA00023088"/>
    </source>
</evidence>
<feature type="transmembrane region" description="Helical" evidence="7">
    <location>
        <begin position="851"/>
        <end position="869"/>
    </location>
</feature>
<evidence type="ECO:0000256" key="7">
    <source>
        <dbReference type="SAM" id="Phobius"/>
    </source>
</evidence>
<feature type="region of interest" description="Disordered" evidence="6">
    <location>
        <begin position="786"/>
        <end position="806"/>
    </location>
</feature>
<dbReference type="Gene3D" id="1.10.287.620">
    <property type="entry name" value="Helix Hairpins"/>
    <property type="match status" value="1"/>
</dbReference>
<keyword evidence="3 8" id="KW-0732">Signal</keyword>
<feature type="coiled-coil region" evidence="5">
    <location>
        <begin position="551"/>
        <end position="769"/>
    </location>
</feature>
<feature type="signal peptide" evidence="8">
    <location>
        <begin position="1"/>
        <end position="22"/>
    </location>
</feature>
<feature type="chain" id="PRO_5038554988" description="Gram-positive cocci surface proteins LPxTG domain-containing protein" evidence="8">
    <location>
        <begin position="23"/>
        <end position="876"/>
    </location>
</feature>
<keyword evidence="7" id="KW-0472">Membrane</keyword>
<dbReference type="EMBL" id="NBEF01000002">
    <property type="protein sequence ID" value="OQQ92779.1"/>
    <property type="molecule type" value="Genomic_DNA"/>
</dbReference>
<evidence type="ECO:0000313" key="10">
    <source>
        <dbReference type="EMBL" id="OQQ92779.1"/>
    </source>
</evidence>
<feature type="region of interest" description="Disordered" evidence="6">
    <location>
        <begin position="163"/>
        <end position="184"/>
    </location>
</feature>
<dbReference type="AlphaFoldDB" id="A0A1V9RIC5"/>
<protein>
    <recommendedName>
        <fullName evidence="9">Gram-positive cocci surface proteins LPxTG domain-containing protein</fullName>
    </recommendedName>
</protein>
<dbReference type="PROSITE" id="PS50847">
    <property type="entry name" value="GRAM_POS_ANCHORING"/>
    <property type="match status" value="1"/>
</dbReference>
<keyword evidence="7" id="KW-0812">Transmembrane</keyword>
<evidence type="ECO:0000256" key="8">
    <source>
        <dbReference type="SAM" id="SignalP"/>
    </source>
</evidence>
<accession>A0A1V9RIC5</accession>
<dbReference type="SUPFAM" id="SSF57997">
    <property type="entry name" value="Tropomyosin"/>
    <property type="match status" value="1"/>
</dbReference>